<dbReference type="Proteomes" id="UP001596292">
    <property type="component" value="Unassembled WGS sequence"/>
</dbReference>
<sequence>MPTPNPRAIFVAALGMPGPFQVQADQPFVIADRDGTPIFLALPSGSGPVARRDFAAVVCAVLNDHCGFEPARALTSPIADAAE</sequence>
<comment type="caution">
    <text evidence="1">The sequence shown here is derived from an EMBL/GenBank/DDBJ whole genome shotgun (WGS) entry which is preliminary data.</text>
</comment>
<gene>
    <name evidence="1" type="ORF">ACFQE0_14000</name>
</gene>
<protein>
    <submittedName>
        <fullName evidence="1">Uncharacterized protein</fullName>
    </submittedName>
</protein>
<keyword evidence="2" id="KW-1185">Reference proteome</keyword>
<dbReference type="RefSeq" id="WP_378970623.1">
    <property type="nucleotide sequence ID" value="NZ_JBHSWN010000001.1"/>
</dbReference>
<evidence type="ECO:0000313" key="1">
    <source>
        <dbReference type="EMBL" id="MFC6790623.1"/>
    </source>
</evidence>
<evidence type="ECO:0000313" key="2">
    <source>
        <dbReference type="Proteomes" id="UP001596292"/>
    </source>
</evidence>
<dbReference type="EMBL" id="JBHSWN010000001">
    <property type="protein sequence ID" value="MFC6790623.1"/>
    <property type="molecule type" value="Genomic_DNA"/>
</dbReference>
<organism evidence="1 2">
    <name type="scientific">Methylobacterium komagatae</name>
    <dbReference type="NCBI Taxonomy" id="374425"/>
    <lineage>
        <taxon>Bacteria</taxon>
        <taxon>Pseudomonadati</taxon>
        <taxon>Pseudomonadota</taxon>
        <taxon>Alphaproteobacteria</taxon>
        <taxon>Hyphomicrobiales</taxon>
        <taxon>Methylobacteriaceae</taxon>
        <taxon>Methylobacterium</taxon>
    </lineage>
</organism>
<reference evidence="2" key="1">
    <citation type="journal article" date="2019" name="Int. J. Syst. Evol. Microbiol.">
        <title>The Global Catalogue of Microorganisms (GCM) 10K type strain sequencing project: providing services to taxonomists for standard genome sequencing and annotation.</title>
        <authorList>
            <consortium name="The Broad Institute Genomics Platform"/>
            <consortium name="The Broad Institute Genome Sequencing Center for Infectious Disease"/>
            <person name="Wu L."/>
            <person name="Ma J."/>
        </authorList>
    </citation>
    <scope>NUCLEOTIDE SEQUENCE [LARGE SCALE GENOMIC DNA]</scope>
    <source>
        <strain evidence="2">CCUG 48316</strain>
    </source>
</reference>
<proteinExistence type="predicted"/>
<accession>A0ABW2BJM3</accession>
<name>A0ABW2BJM3_9HYPH</name>